<name>A0A0E9Q1T8_ANGAN</name>
<dbReference type="AlphaFoldDB" id="A0A0E9Q1T8"/>
<evidence type="ECO:0000313" key="1">
    <source>
        <dbReference type="EMBL" id="JAH10093.1"/>
    </source>
</evidence>
<organism evidence="1">
    <name type="scientific">Anguilla anguilla</name>
    <name type="common">European freshwater eel</name>
    <name type="synonym">Muraena anguilla</name>
    <dbReference type="NCBI Taxonomy" id="7936"/>
    <lineage>
        <taxon>Eukaryota</taxon>
        <taxon>Metazoa</taxon>
        <taxon>Chordata</taxon>
        <taxon>Craniata</taxon>
        <taxon>Vertebrata</taxon>
        <taxon>Euteleostomi</taxon>
        <taxon>Actinopterygii</taxon>
        <taxon>Neopterygii</taxon>
        <taxon>Teleostei</taxon>
        <taxon>Anguilliformes</taxon>
        <taxon>Anguillidae</taxon>
        <taxon>Anguilla</taxon>
    </lineage>
</organism>
<reference evidence="1" key="2">
    <citation type="journal article" date="2015" name="Fish Shellfish Immunol.">
        <title>Early steps in the European eel (Anguilla anguilla)-Vibrio vulnificus interaction in the gills: Role of the RtxA13 toxin.</title>
        <authorList>
            <person name="Callol A."/>
            <person name="Pajuelo D."/>
            <person name="Ebbesson L."/>
            <person name="Teles M."/>
            <person name="MacKenzie S."/>
            <person name="Amaro C."/>
        </authorList>
    </citation>
    <scope>NUCLEOTIDE SEQUENCE</scope>
</reference>
<reference evidence="1" key="1">
    <citation type="submission" date="2014-11" db="EMBL/GenBank/DDBJ databases">
        <authorList>
            <person name="Amaro Gonzalez C."/>
        </authorList>
    </citation>
    <scope>NUCLEOTIDE SEQUENCE</scope>
</reference>
<accession>A0A0E9Q1T8</accession>
<dbReference type="EMBL" id="GBXM01098484">
    <property type="protein sequence ID" value="JAH10093.1"/>
    <property type="molecule type" value="Transcribed_RNA"/>
</dbReference>
<dbReference type="EMBL" id="GBXM01093861">
    <property type="protein sequence ID" value="JAH14716.1"/>
    <property type="molecule type" value="Transcribed_RNA"/>
</dbReference>
<proteinExistence type="predicted"/>
<protein>
    <submittedName>
        <fullName evidence="1">Uncharacterized protein</fullName>
    </submittedName>
</protein>
<sequence length="35" mass="4065">MQDHMQDLFCAYILNVYNNPSNTITIISTVLYIQS</sequence>